<reference evidence="5" key="1">
    <citation type="journal article" date="2019" name="Int. J. Syst. Evol. Microbiol.">
        <title>The Global Catalogue of Microorganisms (GCM) 10K type strain sequencing project: providing services to taxonomists for standard genome sequencing and annotation.</title>
        <authorList>
            <consortium name="The Broad Institute Genomics Platform"/>
            <consortium name="The Broad Institute Genome Sequencing Center for Infectious Disease"/>
            <person name="Wu L."/>
            <person name="Ma J."/>
        </authorList>
    </citation>
    <scope>NUCLEOTIDE SEQUENCE [LARGE SCALE GENOMIC DNA]</scope>
    <source>
        <strain evidence="5">JCM 31486</strain>
    </source>
</reference>
<dbReference type="InterPro" id="IPR032812">
    <property type="entry name" value="SbsA_Ig"/>
</dbReference>
<name>A0ABW3M3C6_9PSEU</name>
<sequence length="219" mass="22529">GAKLAGTATLSTDKKTVTFTPTARLVAGTVYTASVKATDVNGNVMPTATTWSFTANATQTCPCSLFSSATVPTVPAENDGGSYEMGVRFSTSADGLVTGVRFYKGTGNTGTHTGTLWTNTGVQLATGTFTGETATGWQTLTFATPVAVQAGQTYVASYTVPNGHYSADAGYFQRTAVTSNPLSAPLTGTGSANGVYRVGAGFPEQSYLGGNYWVDVVFS</sequence>
<proteinExistence type="predicted"/>
<evidence type="ECO:0000259" key="2">
    <source>
        <dbReference type="Pfam" id="PF13205"/>
    </source>
</evidence>
<evidence type="ECO:0000259" key="3">
    <source>
        <dbReference type="Pfam" id="PF13313"/>
    </source>
</evidence>
<gene>
    <name evidence="4" type="ORF">ACFQ1S_03985</name>
</gene>
<feature type="domain" description="DUF4082" evidence="3">
    <location>
        <begin position="70"/>
        <end position="214"/>
    </location>
</feature>
<evidence type="ECO:0000313" key="5">
    <source>
        <dbReference type="Proteomes" id="UP001597045"/>
    </source>
</evidence>
<dbReference type="EMBL" id="JBHTIS010000133">
    <property type="protein sequence ID" value="MFD1044817.1"/>
    <property type="molecule type" value="Genomic_DNA"/>
</dbReference>
<dbReference type="InterPro" id="IPR014755">
    <property type="entry name" value="Cu-Rt/internalin_Ig-like"/>
</dbReference>
<dbReference type="Pfam" id="PF13205">
    <property type="entry name" value="Big_5"/>
    <property type="match status" value="1"/>
</dbReference>
<keyword evidence="1" id="KW-0732">Signal</keyword>
<feature type="domain" description="SbsA Ig-like" evidence="2">
    <location>
        <begin position="7"/>
        <end position="54"/>
    </location>
</feature>
<protein>
    <submittedName>
        <fullName evidence="4">DUF4082 domain-containing protein</fullName>
    </submittedName>
</protein>
<dbReference type="Proteomes" id="UP001597045">
    <property type="component" value="Unassembled WGS sequence"/>
</dbReference>
<organism evidence="4 5">
    <name type="scientific">Kibdelosporangium lantanae</name>
    <dbReference type="NCBI Taxonomy" id="1497396"/>
    <lineage>
        <taxon>Bacteria</taxon>
        <taxon>Bacillati</taxon>
        <taxon>Actinomycetota</taxon>
        <taxon>Actinomycetes</taxon>
        <taxon>Pseudonocardiales</taxon>
        <taxon>Pseudonocardiaceae</taxon>
        <taxon>Kibdelosporangium</taxon>
    </lineage>
</organism>
<evidence type="ECO:0000256" key="1">
    <source>
        <dbReference type="ARBA" id="ARBA00022729"/>
    </source>
</evidence>
<dbReference type="Pfam" id="PF13313">
    <property type="entry name" value="DUF4082"/>
    <property type="match status" value="1"/>
</dbReference>
<evidence type="ECO:0000313" key="4">
    <source>
        <dbReference type="EMBL" id="MFD1044817.1"/>
    </source>
</evidence>
<keyword evidence="5" id="KW-1185">Reference proteome</keyword>
<comment type="caution">
    <text evidence="4">The sequence shown here is derived from an EMBL/GenBank/DDBJ whole genome shotgun (WGS) entry which is preliminary data.</text>
</comment>
<feature type="non-terminal residue" evidence="4">
    <location>
        <position position="1"/>
    </location>
</feature>
<dbReference type="InterPro" id="IPR025141">
    <property type="entry name" value="DUF4082"/>
</dbReference>
<dbReference type="Gene3D" id="2.60.40.1220">
    <property type="match status" value="1"/>
</dbReference>
<accession>A0ABW3M3C6</accession>